<protein>
    <submittedName>
        <fullName evidence="1">Uncharacterized protein</fullName>
    </submittedName>
</protein>
<dbReference type="AlphaFoldDB" id="A0A8J4D015"/>
<keyword evidence="2" id="KW-1185">Reference proteome</keyword>
<proteinExistence type="predicted"/>
<name>A0A8J4D015_9CHLO</name>
<organism evidence="1 2">
    <name type="scientific">Volvox reticuliferus</name>
    <dbReference type="NCBI Taxonomy" id="1737510"/>
    <lineage>
        <taxon>Eukaryota</taxon>
        <taxon>Viridiplantae</taxon>
        <taxon>Chlorophyta</taxon>
        <taxon>core chlorophytes</taxon>
        <taxon>Chlorophyceae</taxon>
        <taxon>CS clade</taxon>
        <taxon>Chlamydomonadales</taxon>
        <taxon>Volvocaceae</taxon>
        <taxon>Volvox</taxon>
    </lineage>
</organism>
<sequence length="128" mass="13490">MLVDITSAHDLSACVYLLLVLSIRHVAIEVFQIIIEVAVEAVVRGAREVPPPKAPASGVGVGGGGGIATTNEGNGQQCVYGIYNHETFSGSVSYTRQRARTQTRKFHDQELVVAAQRGGVRGEGGGED</sequence>
<comment type="caution">
    <text evidence="1">The sequence shown here is derived from an EMBL/GenBank/DDBJ whole genome shotgun (WGS) entry which is preliminary data.</text>
</comment>
<dbReference type="Proteomes" id="UP000747110">
    <property type="component" value="Unassembled WGS sequence"/>
</dbReference>
<evidence type="ECO:0000313" key="1">
    <source>
        <dbReference type="EMBL" id="GIL91013.1"/>
    </source>
</evidence>
<dbReference type="EMBL" id="BNCP01000061">
    <property type="protein sequence ID" value="GIL91013.1"/>
    <property type="molecule type" value="Genomic_DNA"/>
</dbReference>
<evidence type="ECO:0000313" key="2">
    <source>
        <dbReference type="Proteomes" id="UP000747110"/>
    </source>
</evidence>
<reference evidence="1" key="1">
    <citation type="journal article" date="2021" name="Proc. Natl. Acad. Sci. U.S.A.">
        <title>Three genomes in the algal genus Volvox reveal the fate of a haploid sex-determining region after a transition to homothallism.</title>
        <authorList>
            <person name="Yamamoto K."/>
            <person name="Hamaji T."/>
            <person name="Kawai-Toyooka H."/>
            <person name="Matsuzaki R."/>
            <person name="Takahashi F."/>
            <person name="Nishimura Y."/>
            <person name="Kawachi M."/>
            <person name="Noguchi H."/>
            <person name="Minakuchi Y."/>
            <person name="Umen J.G."/>
            <person name="Toyoda A."/>
            <person name="Nozaki H."/>
        </authorList>
    </citation>
    <scope>NUCLEOTIDE SEQUENCE</scope>
    <source>
        <strain evidence="1">NIES-3786</strain>
    </source>
</reference>
<accession>A0A8J4D015</accession>
<gene>
    <name evidence="1" type="ORF">Vretifemale_18694</name>
</gene>